<dbReference type="SUPFAM" id="SSF52317">
    <property type="entry name" value="Class I glutamine amidotransferase-like"/>
    <property type="match status" value="1"/>
</dbReference>
<dbReference type="SMART" id="SM00342">
    <property type="entry name" value="HTH_ARAC"/>
    <property type="match status" value="1"/>
</dbReference>
<keyword evidence="2" id="KW-0804">Transcription</keyword>
<evidence type="ECO:0000313" key="4">
    <source>
        <dbReference type="EMBL" id="SFO22257.1"/>
    </source>
</evidence>
<keyword evidence="5" id="KW-1185">Reference proteome</keyword>
<sequence>MSGTSTPGSGTGSEGAAPHEVAVLVRPGVLPMELGLVHQIFSRARAADGRYGYRVRTCAPRPGTVTTDADFTVGVEHGTDVLDTAHTVIIPASHAADEGADVLGDGMREALARLGPQTRIASICTAAFVLAEAGLLTRQRATTHWLAVEHFRRRFPDVLLDPDVLFTDNGRVLTAGGEASGIDLCLHLVRQDMGSAVANEVARRTVVPPFRHGGQAPYIPYPAPENSHSPGTAELREWMLSTIDRPVTLAALAAQAHVSVRTLTRRFQDEIGMSPLDWLLRQRVGLARELLETSDLPVEQIAARCGFGTAAGMRRHFIAAIGVSPRSYRATFRGP</sequence>
<dbReference type="PROSITE" id="PS01124">
    <property type="entry name" value="HTH_ARAC_FAMILY_2"/>
    <property type="match status" value="1"/>
</dbReference>
<dbReference type="Proteomes" id="UP000199614">
    <property type="component" value="Unassembled WGS sequence"/>
</dbReference>
<dbReference type="InterPro" id="IPR002818">
    <property type="entry name" value="DJ-1/PfpI"/>
</dbReference>
<keyword evidence="1" id="KW-0805">Transcription regulation</keyword>
<evidence type="ECO:0000256" key="2">
    <source>
        <dbReference type="ARBA" id="ARBA00023163"/>
    </source>
</evidence>
<accession>A0A1I5FEU8</accession>
<dbReference type="InterPro" id="IPR009057">
    <property type="entry name" value="Homeodomain-like_sf"/>
</dbReference>
<dbReference type="GO" id="GO:0003700">
    <property type="term" value="F:DNA-binding transcription factor activity"/>
    <property type="evidence" value="ECO:0007669"/>
    <property type="project" value="InterPro"/>
</dbReference>
<dbReference type="RefSeq" id="WP_093351758.1">
    <property type="nucleotide sequence ID" value="NZ_FOUY01000037.1"/>
</dbReference>
<dbReference type="OrthoDB" id="3660033at2"/>
<protein>
    <submittedName>
        <fullName evidence="4">Transcriptional regulator, AraC family with amidase-like domain</fullName>
    </submittedName>
</protein>
<evidence type="ECO:0000313" key="5">
    <source>
        <dbReference type="Proteomes" id="UP000199614"/>
    </source>
</evidence>
<dbReference type="AlphaFoldDB" id="A0A1I5FEU8"/>
<dbReference type="Gene3D" id="3.40.50.880">
    <property type="match status" value="1"/>
</dbReference>
<reference evidence="4 5" key="1">
    <citation type="submission" date="2016-10" db="EMBL/GenBank/DDBJ databases">
        <authorList>
            <person name="de Groot N.N."/>
        </authorList>
    </citation>
    <scope>NUCLEOTIDE SEQUENCE [LARGE SCALE GENOMIC DNA]</scope>
    <source>
        <strain evidence="4 5">CGMCC 4.1877</strain>
    </source>
</reference>
<dbReference type="InterPro" id="IPR029062">
    <property type="entry name" value="Class_I_gatase-like"/>
</dbReference>
<dbReference type="CDD" id="cd03137">
    <property type="entry name" value="GATase1_AraC_1"/>
    <property type="match status" value="1"/>
</dbReference>
<dbReference type="EMBL" id="FOUY01000037">
    <property type="protein sequence ID" value="SFO22257.1"/>
    <property type="molecule type" value="Genomic_DNA"/>
</dbReference>
<name>A0A1I5FEU8_PSUAM</name>
<organism evidence="4 5">
    <name type="scientific">Pseudonocardia ammonioxydans</name>
    <dbReference type="NCBI Taxonomy" id="260086"/>
    <lineage>
        <taxon>Bacteria</taxon>
        <taxon>Bacillati</taxon>
        <taxon>Actinomycetota</taxon>
        <taxon>Actinomycetes</taxon>
        <taxon>Pseudonocardiales</taxon>
        <taxon>Pseudonocardiaceae</taxon>
        <taxon>Pseudonocardia</taxon>
    </lineage>
</organism>
<dbReference type="STRING" id="260086.SAMN05216207_103739"/>
<dbReference type="Pfam" id="PF01965">
    <property type="entry name" value="DJ-1_PfpI"/>
    <property type="match status" value="1"/>
</dbReference>
<evidence type="ECO:0000256" key="1">
    <source>
        <dbReference type="ARBA" id="ARBA00023015"/>
    </source>
</evidence>
<proteinExistence type="predicted"/>
<dbReference type="InterPro" id="IPR052158">
    <property type="entry name" value="INH-QAR"/>
</dbReference>
<dbReference type="PANTHER" id="PTHR43130">
    <property type="entry name" value="ARAC-FAMILY TRANSCRIPTIONAL REGULATOR"/>
    <property type="match status" value="1"/>
</dbReference>
<evidence type="ECO:0000259" key="3">
    <source>
        <dbReference type="PROSITE" id="PS01124"/>
    </source>
</evidence>
<gene>
    <name evidence="4" type="ORF">SAMN05216207_103739</name>
</gene>
<dbReference type="InterPro" id="IPR018060">
    <property type="entry name" value="HTH_AraC"/>
</dbReference>
<dbReference type="Gene3D" id="1.10.10.60">
    <property type="entry name" value="Homeodomain-like"/>
    <property type="match status" value="1"/>
</dbReference>
<feature type="domain" description="HTH araC/xylS-type" evidence="3">
    <location>
        <begin position="233"/>
        <end position="331"/>
    </location>
</feature>
<dbReference type="SUPFAM" id="SSF46689">
    <property type="entry name" value="Homeodomain-like"/>
    <property type="match status" value="2"/>
</dbReference>
<dbReference type="Pfam" id="PF12833">
    <property type="entry name" value="HTH_18"/>
    <property type="match status" value="1"/>
</dbReference>
<dbReference type="PANTHER" id="PTHR43130:SF3">
    <property type="entry name" value="HTH-TYPE TRANSCRIPTIONAL REGULATOR RV1931C"/>
    <property type="match status" value="1"/>
</dbReference>
<dbReference type="GO" id="GO:0043565">
    <property type="term" value="F:sequence-specific DNA binding"/>
    <property type="evidence" value="ECO:0007669"/>
    <property type="project" value="InterPro"/>
</dbReference>